<reference evidence="2" key="1">
    <citation type="submission" date="2022-11" db="UniProtKB">
        <authorList>
            <consortium name="WormBaseParasite"/>
        </authorList>
    </citation>
    <scope>IDENTIFICATION</scope>
</reference>
<dbReference type="AlphaFoldDB" id="A0A915J8U3"/>
<evidence type="ECO:0000313" key="1">
    <source>
        <dbReference type="Proteomes" id="UP000887565"/>
    </source>
</evidence>
<dbReference type="Proteomes" id="UP000887565">
    <property type="component" value="Unplaced"/>
</dbReference>
<organism evidence="1 2">
    <name type="scientific">Romanomermis culicivorax</name>
    <name type="common">Nematode worm</name>
    <dbReference type="NCBI Taxonomy" id="13658"/>
    <lineage>
        <taxon>Eukaryota</taxon>
        <taxon>Metazoa</taxon>
        <taxon>Ecdysozoa</taxon>
        <taxon>Nematoda</taxon>
        <taxon>Enoplea</taxon>
        <taxon>Dorylaimia</taxon>
        <taxon>Mermithida</taxon>
        <taxon>Mermithoidea</taxon>
        <taxon>Mermithidae</taxon>
        <taxon>Romanomermis</taxon>
    </lineage>
</organism>
<keyword evidence="1" id="KW-1185">Reference proteome</keyword>
<name>A0A915J8U3_ROMCU</name>
<sequence>MLVGRLKHDDLIADLSYNRGLKLQNPGLKVEIDRSEKATAFKHRNYTPSILKYTDYEKSSEFLFLATIKSFCIIGISIKTDFGL</sequence>
<dbReference type="WBParaSite" id="nRc.2.0.1.t22173-RA">
    <property type="protein sequence ID" value="nRc.2.0.1.t22173-RA"/>
    <property type="gene ID" value="nRc.2.0.1.g22173"/>
</dbReference>
<evidence type="ECO:0000313" key="2">
    <source>
        <dbReference type="WBParaSite" id="nRc.2.0.1.t22173-RA"/>
    </source>
</evidence>
<accession>A0A915J8U3</accession>
<proteinExistence type="predicted"/>
<protein>
    <submittedName>
        <fullName evidence="2">Uncharacterized protein</fullName>
    </submittedName>
</protein>